<sequence length="201" mass="19868">MSEATTGTPGADPETGRRHARHGAGAGPGDGVEPVGRGAGPGDGVEPVRRGVNAGSGGGVGSGAPGGLGATAGSGGAAEPGTSTGDPVVPPVAGGTAPAPAPAVTDDAATPLSDRPLLPPGEAGRLGEGLRQAVAGFVDAPRASVEEADRVLEELGARLTEALAHRRRSLLGSWQEAGTDTEQLRLALRDYRELADRLMRL</sequence>
<dbReference type="RefSeq" id="WP_350889698.1">
    <property type="nucleotide sequence ID" value="NZ_JBEOTR010000002.1"/>
</dbReference>
<evidence type="ECO:0000313" key="2">
    <source>
        <dbReference type="EMBL" id="MFJ6037179.1"/>
    </source>
</evidence>
<feature type="compositionally biased region" description="Low complexity" evidence="1">
    <location>
        <begin position="79"/>
        <end position="111"/>
    </location>
</feature>
<accession>A0ABW8H8T1</accession>
<organism evidence="2 3">
    <name type="scientific">Streptomyces ardesiacus</name>
    <dbReference type="NCBI Taxonomy" id="285564"/>
    <lineage>
        <taxon>Bacteria</taxon>
        <taxon>Bacillati</taxon>
        <taxon>Actinomycetota</taxon>
        <taxon>Actinomycetes</taxon>
        <taxon>Kitasatosporales</taxon>
        <taxon>Streptomycetaceae</taxon>
        <taxon>Streptomyces</taxon>
    </lineage>
</organism>
<keyword evidence="3" id="KW-1185">Reference proteome</keyword>
<evidence type="ECO:0000313" key="3">
    <source>
        <dbReference type="Proteomes" id="UP001617907"/>
    </source>
</evidence>
<dbReference type="EMBL" id="JBIVPC010000006">
    <property type="protein sequence ID" value="MFJ6037179.1"/>
    <property type="molecule type" value="Genomic_DNA"/>
</dbReference>
<protein>
    <submittedName>
        <fullName evidence="2">Uncharacterized protein</fullName>
    </submittedName>
</protein>
<name>A0ABW8H8T1_9ACTN</name>
<proteinExistence type="predicted"/>
<comment type="caution">
    <text evidence="2">The sequence shown here is derived from an EMBL/GenBank/DDBJ whole genome shotgun (WGS) entry which is preliminary data.</text>
</comment>
<evidence type="ECO:0000256" key="1">
    <source>
        <dbReference type="SAM" id="MobiDB-lite"/>
    </source>
</evidence>
<feature type="region of interest" description="Disordered" evidence="1">
    <location>
        <begin position="1"/>
        <end position="125"/>
    </location>
</feature>
<gene>
    <name evidence="2" type="ORF">ACIQFM_13085</name>
</gene>
<feature type="compositionally biased region" description="Gly residues" evidence="1">
    <location>
        <begin position="54"/>
        <end position="78"/>
    </location>
</feature>
<dbReference type="Proteomes" id="UP001617907">
    <property type="component" value="Unassembled WGS sequence"/>
</dbReference>
<reference evidence="2 3" key="1">
    <citation type="submission" date="2024-10" db="EMBL/GenBank/DDBJ databases">
        <title>The Natural Products Discovery Center: Release of the First 8490 Sequenced Strains for Exploring Actinobacteria Biosynthetic Diversity.</title>
        <authorList>
            <person name="Kalkreuter E."/>
            <person name="Kautsar S.A."/>
            <person name="Yang D."/>
            <person name="Bader C.D."/>
            <person name="Teijaro C.N."/>
            <person name="Fluegel L."/>
            <person name="Davis C.M."/>
            <person name="Simpson J.R."/>
            <person name="Lauterbach L."/>
            <person name="Steele A.D."/>
            <person name="Gui C."/>
            <person name="Meng S."/>
            <person name="Li G."/>
            <person name="Viehrig K."/>
            <person name="Ye F."/>
            <person name="Su P."/>
            <person name="Kiefer A.F."/>
            <person name="Nichols A."/>
            <person name="Cepeda A.J."/>
            <person name="Yan W."/>
            <person name="Fan B."/>
            <person name="Jiang Y."/>
            <person name="Adhikari A."/>
            <person name="Zheng C.-J."/>
            <person name="Schuster L."/>
            <person name="Cowan T.M."/>
            <person name="Smanski M.J."/>
            <person name="Chevrette M.G."/>
            <person name="De Carvalho L.P.S."/>
            <person name="Shen B."/>
        </authorList>
    </citation>
    <scope>NUCLEOTIDE SEQUENCE [LARGE SCALE GENOMIC DNA]</scope>
    <source>
        <strain evidence="2 3">NPDC093086</strain>
    </source>
</reference>